<dbReference type="Proteomes" id="UP000297195">
    <property type="component" value="Segment"/>
</dbReference>
<proteinExistence type="predicted"/>
<protein>
    <submittedName>
        <fullName evidence="1">Uncharacterized protein</fullName>
    </submittedName>
</protein>
<dbReference type="EMBL" id="MK689364">
    <property type="protein sequence ID" value="QBZ70820.1"/>
    <property type="molecule type" value="Genomic_DNA"/>
</dbReference>
<keyword evidence="2" id="KW-1185">Reference proteome</keyword>
<sequence length="169" mass="18691">MLLKTIRTPNQIPSTLDLNATFLSADETVDAVNKIREEWLNGKGVLPVLSHESVKYIWDIWDLYRVCPETKQIGEFAGDLNLPHNCVAVLIHKRYVDDPETRIEYITSDVEAYIISETGVTVSVINGKKDVTVDVNAGTVHMVGGNFKINSPHVNIHSGTGNQHTGPAK</sequence>
<evidence type="ECO:0000313" key="1">
    <source>
        <dbReference type="EMBL" id="QBZ70820.1"/>
    </source>
</evidence>
<name>A0A4D6DWV6_9CAUD</name>
<evidence type="ECO:0000313" key="2">
    <source>
        <dbReference type="Proteomes" id="UP000297195"/>
    </source>
</evidence>
<accession>A0A4D6DWV6</accession>
<gene>
    <name evidence="1" type="ORF">pETSU_238</name>
</gene>
<organism evidence="1 2">
    <name type="scientific">Edwardsiella phage pEt-SU</name>
    <dbReference type="NCBI Taxonomy" id="2562142"/>
    <lineage>
        <taxon>Viruses</taxon>
        <taxon>Duplodnaviria</taxon>
        <taxon>Heunggongvirae</taxon>
        <taxon>Uroviricota</taxon>
        <taxon>Caudoviricetes</taxon>
        <taxon>Chimalliviridae</taxon>
        <taxon>Petsuvirus</taxon>
        <taxon>Petsuvirus pEtSU</taxon>
    </lineage>
</organism>
<reference evidence="1 2" key="1">
    <citation type="submission" date="2019-03" db="EMBL/GenBank/DDBJ databases">
        <authorList>
            <person name="Kim S.G."/>
            <person name="Park S.C."/>
        </authorList>
    </citation>
    <scope>NUCLEOTIDE SEQUENCE [LARGE SCALE GENOMIC DNA]</scope>
</reference>